<evidence type="ECO:0000256" key="5">
    <source>
        <dbReference type="ARBA" id="ARBA00022691"/>
    </source>
</evidence>
<dbReference type="EMBL" id="CP012098">
    <property type="protein sequence ID" value="AQP40328.1"/>
    <property type="molecule type" value="Genomic_DNA"/>
</dbReference>
<evidence type="ECO:0000256" key="9">
    <source>
        <dbReference type="ARBA" id="ARBA00023014"/>
    </source>
</evidence>
<keyword evidence="6 10" id="KW-0479">Metal-binding</keyword>
<dbReference type="Gene3D" id="3.20.20.70">
    <property type="entry name" value="Aldolase class I"/>
    <property type="match status" value="1"/>
</dbReference>
<evidence type="ECO:0000256" key="2">
    <source>
        <dbReference type="ARBA" id="ARBA00009777"/>
    </source>
</evidence>
<keyword evidence="13" id="KW-0670">Pyruvate</keyword>
<dbReference type="GO" id="GO:0051539">
    <property type="term" value="F:4 iron, 4 sulfur cluster binding"/>
    <property type="evidence" value="ECO:0007669"/>
    <property type="project" value="UniProtKB-UniRule"/>
</dbReference>
<dbReference type="EMBL" id="CYXY01000003">
    <property type="protein sequence ID" value="CUM78970.1"/>
    <property type="molecule type" value="Genomic_DNA"/>
</dbReference>
<keyword evidence="9 10" id="KW-0411">Iron-sulfur</keyword>
<keyword evidence="4 10" id="KW-0004">4Fe-4S</keyword>
<dbReference type="NCBIfam" id="TIGR02493">
    <property type="entry name" value="PFLA"/>
    <property type="match status" value="1"/>
</dbReference>
<dbReference type="InterPro" id="IPR007197">
    <property type="entry name" value="rSAM"/>
</dbReference>
<evidence type="ECO:0000313" key="14">
    <source>
        <dbReference type="Proteomes" id="UP000095553"/>
    </source>
</evidence>
<dbReference type="Pfam" id="PF04055">
    <property type="entry name" value="Radical_SAM"/>
    <property type="match status" value="1"/>
</dbReference>
<dbReference type="InterPro" id="IPR058240">
    <property type="entry name" value="rSAM_sf"/>
</dbReference>
<dbReference type="InterPro" id="IPR012839">
    <property type="entry name" value="Organic_radical_activase"/>
</dbReference>
<dbReference type="Proteomes" id="UP000095553">
    <property type="component" value="Unassembled WGS sequence"/>
</dbReference>
<dbReference type="EC" id="1.97.1.4" evidence="10"/>
<dbReference type="PROSITE" id="PS51918">
    <property type="entry name" value="RADICAL_SAM"/>
    <property type="match status" value="1"/>
</dbReference>
<dbReference type="InterPro" id="IPR012838">
    <property type="entry name" value="PFL1_activating"/>
</dbReference>
<keyword evidence="8 10" id="KW-0408">Iron</keyword>
<comment type="catalytic activity">
    <reaction evidence="10">
        <text>glycyl-[formate C-acetyltransferase] + reduced [flavodoxin] + S-adenosyl-L-methionine = glycin-2-yl radical-[formate C-acetyltransferase] + semiquinone [flavodoxin] + 5'-deoxyadenosine + L-methionine + H(+)</text>
        <dbReference type="Rhea" id="RHEA:19225"/>
        <dbReference type="Rhea" id="RHEA-COMP:10622"/>
        <dbReference type="Rhea" id="RHEA-COMP:12190"/>
        <dbReference type="Rhea" id="RHEA-COMP:12191"/>
        <dbReference type="Rhea" id="RHEA-COMP:14480"/>
        <dbReference type="ChEBI" id="CHEBI:15378"/>
        <dbReference type="ChEBI" id="CHEBI:17319"/>
        <dbReference type="ChEBI" id="CHEBI:29947"/>
        <dbReference type="ChEBI" id="CHEBI:32722"/>
        <dbReference type="ChEBI" id="CHEBI:57618"/>
        <dbReference type="ChEBI" id="CHEBI:57844"/>
        <dbReference type="ChEBI" id="CHEBI:59789"/>
        <dbReference type="ChEBI" id="CHEBI:140311"/>
        <dbReference type="EC" id="1.97.1.4"/>
    </reaction>
</comment>
<dbReference type="GO" id="GO:0046872">
    <property type="term" value="F:metal ion binding"/>
    <property type="evidence" value="ECO:0007669"/>
    <property type="project" value="UniProtKB-UniRule"/>
</dbReference>
<dbReference type="GO" id="GO:0016829">
    <property type="term" value="F:lyase activity"/>
    <property type="evidence" value="ECO:0007669"/>
    <property type="project" value="UniProtKB-KW"/>
</dbReference>
<gene>
    <name evidence="13" type="primary">pflA_1</name>
    <name evidence="12" type="ORF">DO83_12555</name>
    <name evidence="13" type="ORF">ERS852571_00581</name>
</gene>
<evidence type="ECO:0000256" key="1">
    <source>
        <dbReference type="ARBA" id="ARBA00003141"/>
    </source>
</evidence>
<feature type="domain" description="Radical SAM core" evidence="11">
    <location>
        <begin position="18"/>
        <end position="245"/>
    </location>
</feature>
<accession>A0A173RLV6</accession>
<evidence type="ECO:0000256" key="4">
    <source>
        <dbReference type="ARBA" id="ARBA00022485"/>
    </source>
</evidence>
<evidence type="ECO:0000259" key="11">
    <source>
        <dbReference type="PROSITE" id="PS51918"/>
    </source>
</evidence>
<keyword evidence="13" id="KW-0456">Lyase</keyword>
<evidence type="ECO:0000313" key="15">
    <source>
        <dbReference type="Proteomes" id="UP000188159"/>
    </source>
</evidence>
<dbReference type="GO" id="GO:0043365">
    <property type="term" value="F:[formate-C-acetyltransferase]-activating enzyme activity"/>
    <property type="evidence" value="ECO:0007669"/>
    <property type="project" value="UniProtKB-UniRule"/>
</dbReference>
<comment type="similarity">
    <text evidence="2 10">Belongs to the organic radical-activating enzymes family.</text>
</comment>
<dbReference type="PANTHER" id="PTHR30352">
    <property type="entry name" value="PYRUVATE FORMATE-LYASE-ACTIVATING ENZYME"/>
    <property type="match status" value="1"/>
</dbReference>
<keyword evidence="7 10" id="KW-0560">Oxidoreductase</keyword>
<dbReference type="RefSeq" id="WP_055072354.1">
    <property type="nucleotide sequence ID" value="NZ_CP012098.1"/>
</dbReference>
<comment type="cofactor">
    <cofactor evidence="10">
        <name>[4Fe-4S] cluster</name>
        <dbReference type="ChEBI" id="CHEBI:49883"/>
    </cofactor>
    <text evidence="10">Binds 1 [4Fe-4S] cluster. The cluster is coordinated with 3 cysteines and an exchangeable S-adenosyl-L-methionine.</text>
</comment>
<dbReference type="SFLD" id="SFLDG01066">
    <property type="entry name" value="organic_radical-activating_enz"/>
    <property type="match status" value="1"/>
</dbReference>
<comment type="function">
    <text evidence="1 10">Activation of pyruvate formate-lyase under anaerobic conditions by generation of an organic free radical, using S-adenosylmethionine and reduced flavodoxin as cosubstrates to produce 5'-deoxy-adenosine.</text>
</comment>
<keyword evidence="5 10" id="KW-0949">S-adenosyl-L-methionine</keyword>
<proteinExistence type="inferred from homology"/>
<dbReference type="InterPro" id="IPR034457">
    <property type="entry name" value="Organic_radical-activating"/>
</dbReference>
<dbReference type="SUPFAM" id="SSF102114">
    <property type="entry name" value="Radical SAM enzymes"/>
    <property type="match status" value="1"/>
</dbReference>
<evidence type="ECO:0000256" key="7">
    <source>
        <dbReference type="ARBA" id="ARBA00023002"/>
    </source>
</evidence>
<comment type="subcellular location">
    <subcellularLocation>
        <location evidence="10">Cytoplasm</location>
    </subcellularLocation>
</comment>
<evidence type="ECO:0000313" key="12">
    <source>
        <dbReference type="EMBL" id="AQP40328.1"/>
    </source>
</evidence>
<dbReference type="GO" id="GO:0005737">
    <property type="term" value="C:cytoplasm"/>
    <property type="evidence" value="ECO:0007669"/>
    <property type="project" value="UniProtKB-SubCell"/>
</dbReference>
<sequence>MNEKITGKIHSIETFGLVDGPGVRFIVFMQGCRMRCKYCHNPETWQENCGEDWQAEALLKRALRYRMYWGSDGGITVSGGEPLLQIEFLIEFFKLAKQEGIHTALDTSANPYTKEEPFHSKWLELMKYTDLIILDLKEMDEEKHKKLTGCPNSNILAMAQEISDLGVDLWIRHVLVPDLTDDEKGLADLKHFIDGLKTVKRVEILPYHTLGLFKWEKLGIKYPLEGVNPPSEEAVARAEKILGIEKVSQK</sequence>
<dbReference type="Proteomes" id="UP000188159">
    <property type="component" value="Chromosome"/>
</dbReference>
<evidence type="ECO:0000256" key="10">
    <source>
        <dbReference type="RuleBase" id="RU362053"/>
    </source>
</evidence>
<dbReference type="PIRSF" id="PIRSF000371">
    <property type="entry name" value="PFL_act_enz"/>
    <property type="match status" value="1"/>
</dbReference>
<reference evidence="13 14" key="1">
    <citation type="submission" date="2015-09" db="EMBL/GenBank/DDBJ databases">
        <authorList>
            <consortium name="Pathogen Informatics"/>
        </authorList>
    </citation>
    <scope>NUCLEOTIDE SEQUENCE [LARGE SCALE GENOMIC DNA]</scope>
    <source>
        <strain evidence="13 14">2789STDY5834959</strain>
    </source>
</reference>
<dbReference type="SFLD" id="SFLDS00029">
    <property type="entry name" value="Radical_SAM"/>
    <property type="match status" value="1"/>
</dbReference>
<dbReference type="InterPro" id="IPR013785">
    <property type="entry name" value="Aldolase_TIM"/>
</dbReference>
<evidence type="ECO:0000256" key="8">
    <source>
        <dbReference type="ARBA" id="ARBA00023004"/>
    </source>
</evidence>
<protein>
    <recommendedName>
        <fullName evidence="3 10">Pyruvate formate-lyase-activating enzyme</fullName>
        <ecNumber evidence="10">1.97.1.4</ecNumber>
    </recommendedName>
</protein>
<evidence type="ECO:0000256" key="6">
    <source>
        <dbReference type="ARBA" id="ARBA00022723"/>
    </source>
</evidence>
<keyword evidence="10" id="KW-0963">Cytoplasm</keyword>
<dbReference type="AlphaFoldDB" id="A0A173RLV6"/>
<organism evidence="13 14">
    <name type="scientific">Anaerostipes hadrus</name>
    <dbReference type="NCBI Taxonomy" id="649756"/>
    <lineage>
        <taxon>Bacteria</taxon>
        <taxon>Bacillati</taxon>
        <taxon>Bacillota</taxon>
        <taxon>Clostridia</taxon>
        <taxon>Lachnospirales</taxon>
        <taxon>Lachnospiraceae</taxon>
        <taxon>Anaerostipes</taxon>
    </lineage>
</organism>
<name>A0A173RLV6_ANAHA</name>
<dbReference type="CDD" id="cd01335">
    <property type="entry name" value="Radical_SAM"/>
    <property type="match status" value="1"/>
</dbReference>
<dbReference type="InterPro" id="IPR001989">
    <property type="entry name" value="Radical_activat_CS"/>
</dbReference>
<dbReference type="PANTHER" id="PTHR30352:SF5">
    <property type="entry name" value="PYRUVATE FORMATE-LYASE 1-ACTIVATING ENZYME"/>
    <property type="match status" value="1"/>
</dbReference>
<reference evidence="12 15" key="2">
    <citation type="journal article" date="2016" name="Sci. Rep.">
        <title>Accelerated dysbiosis of gut microbiota during aggravation of DSS-induced colitis by a butyrate-producing bacterium.</title>
        <authorList>
            <person name="Zhang Q."/>
            <person name="Wu Y."/>
            <person name="Wang J."/>
            <person name="Wu G."/>
            <person name="Long W."/>
            <person name="Xue Z."/>
            <person name="Wang L."/>
            <person name="Zhang X."/>
            <person name="Pang X."/>
            <person name="Zhao Y."/>
            <person name="Zhao L."/>
            <person name="Zhang C."/>
        </authorList>
    </citation>
    <scope>NUCLEOTIDE SEQUENCE [LARGE SCALE GENOMIC DNA]</scope>
    <source>
        <strain evidence="12 15">BPB5</strain>
    </source>
</reference>
<dbReference type="PROSITE" id="PS01087">
    <property type="entry name" value="RADICAL_ACTIVATING"/>
    <property type="match status" value="1"/>
</dbReference>
<evidence type="ECO:0000256" key="3">
    <source>
        <dbReference type="ARBA" id="ARBA00021356"/>
    </source>
</evidence>
<evidence type="ECO:0000313" key="13">
    <source>
        <dbReference type="EMBL" id="CUM78970.1"/>
    </source>
</evidence>